<dbReference type="OrthoDB" id="7700260at2759"/>
<dbReference type="Pfam" id="PF16027">
    <property type="entry name" value="DUF4786"/>
    <property type="match status" value="1"/>
</dbReference>
<comment type="caution">
    <text evidence="1">The sequence shown here is derived from an EMBL/GenBank/DDBJ whole genome shotgun (WGS) entry which is preliminary data.</text>
</comment>
<protein>
    <submittedName>
        <fullName evidence="1">Uncharacterized protein</fullName>
    </submittedName>
</protein>
<gene>
    <name evidence="1" type="ORF">FF38_04987</name>
</gene>
<dbReference type="AlphaFoldDB" id="A0A0L0CJK8"/>
<name>A0A0L0CJK8_LUCCU</name>
<sequence length="239" mass="27778">MLYTRQPITLFLISFLTILATPAFLVTAYIIDTTKLTDASTAQSTSSSYLGSKVIFQSPSVENIYKEMIVSSKPLNLRKYSTRPKTKKTKKDSRIYYIPIPPLPYRFLPGIGYDYQPMKIKPLLVEPEVAVTTEDYSDYKIPNPYKHYQQQLQMSYLKPLLAMQQQQQKQQQQNYQIPTTVAPVRKPPVAESKVFRVDRDDYYFNGRPFRLQVAHAGPKYNLTPQNLKSSFYFDKNIIY</sequence>
<evidence type="ECO:0000313" key="1">
    <source>
        <dbReference type="EMBL" id="KNC32431.1"/>
    </source>
</evidence>
<evidence type="ECO:0000313" key="2">
    <source>
        <dbReference type="Proteomes" id="UP000037069"/>
    </source>
</evidence>
<proteinExistence type="predicted"/>
<dbReference type="Proteomes" id="UP000037069">
    <property type="component" value="Unassembled WGS sequence"/>
</dbReference>
<organism evidence="1 2">
    <name type="scientific">Lucilia cuprina</name>
    <name type="common">Green bottle fly</name>
    <name type="synonym">Australian sheep blowfly</name>
    <dbReference type="NCBI Taxonomy" id="7375"/>
    <lineage>
        <taxon>Eukaryota</taxon>
        <taxon>Metazoa</taxon>
        <taxon>Ecdysozoa</taxon>
        <taxon>Arthropoda</taxon>
        <taxon>Hexapoda</taxon>
        <taxon>Insecta</taxon>
        <taxon>Pterygota</taxon>
        <taxon>Neoptera</taxon>
        <taxon>Endopterygota</taxon>
        <taxon>Diptera</taxon>
        <taxon>Brachycera</taxon>
        <taxon>Muscomorpha</taxon>
        <taxon>Oestroidea</taxon>
        <taxon>Calliphoridae</taxon>
        <taxon>Luciliinae</taxon>
        <taxon>Lucilia</taxon>
    </lineage>
</organism>
<dbReference type="InterPro" id="IPR031983">
    <property type="entry name" value="DUF4786"/>
</dbReference>
<dbReference type="OMA" id="HRNPSKV"/>
<accession>A0A0L0CJK8</accession>
<dbReference type="EMBL" id="JRES01000310">
    <property type="protein sequence ID" value="KNC32431.1"/>
    <property type="molecule type" value="Genomic_DNA"/>
</dbReference>
<reference evidence="1 2" key="1">
    <citation type="journal article" date="2015" name="Nat. Commun.">
        <title>Lucilia cuprina genome unlocks parasitic fly biology to underpin future interventions.</title>
        <authorList>
            <person name="Anstead C.A."/>
            <person name="Korhonen P.K."/>
            <person name="Young N.D."/>
            <person name="Hall R.S."/>
            <person name="Jex A.R."/>
            <person name="Murali S.C."/>
            <person name="Hughes D.S."/>
            <person name="Lee S.F."/>
            <person name="Perry T."/>
            <person name="Stroehlein A.J."/>
            <person name="Ansell B.R."/>
            <person name="Breugelmans B."/>
            <person name="Hofmann A."/>
            <person name="Qu J."/>
            <person name="Dugan S."/>
            <person name="Lee S.L."/>
            <person name="Chao H."/>
            <person name="Dinh H."/>
            <person name="Han Y."/>
            <person name="Doddapaneni H.V."/>
            <person name="Worley K.C."/>
            <person name="Muzny D.M."/>
            <person name="Ioannidis P."/>
            <person name="Waterhouse R.M."/>
            <person name="Zdobnov E.M."/>
            <person name="James P.J."/>
            <person name="Bagnall N.H."/>
            <person name="Kotze A.C."/>
            <person name="Gibbs R.A."/>
            <person name="Richards S."/>
            <person name="Batterham P."/>
            <person name="Gasser R.B."/>
        </authorList>
    </citation>
    <scope>NUCLEOTIDE SEQUENCE [LARGE SCALE GENOMIC DNA]</scope>
    <source>
        <strain evidence="1 2">LS</strain>
        <tissue evidence="1">Full body</tissue>
    </source>
</reference>
<keyword evidence="2" id="KW-1185">Reference proteome</keyword>